<dbReference type="OrthoDB" id="10554034at2759"/>
<evidence type="ECO:0000256" key="2">
    <source>
        <dbReference type="SAM" id="MobiDB-lite"/>
    </source>
</evidence>
<reference evidence="3 4" key="2">
    <citation type="journal article" date="2019" name="G3 (Bethesda)">
        <title>Hybrid Assembly of the Genome of the Entomopathogenic Nematode Steinernema carpocapsae Identifies the X-Chromosome.</title>
        <authorList>
            <person name="Serra L."/>
            <person name="Macchietto M."/>
            <person name="Macias-Munoz A."/>
            <person name="McGill C.J."/>
            <person name="Rodriguez I.M."/>
            <person name="Rodriguez B."/>
            <person name="Murad R."/>
            <person name="Mortazavi A."/>
        </authorList>
    </citation>
    <scope>NUCLEOTIDE SEQUENCE [LARGE SCALE GENOMIC DNA]</scope>
    <source>
        <strain evidence="3 4">ALL</strain>
    </source>
</reference>
<feature type="coiled-coil region" evidence="1">
    <location>
        <begin position="86"/>
        <end position="145"/>
    </location>
</feature>
<dbReference type="EMBL" id="AZBU02000006">
    <property type="protein sequence ID" value="TKR71871.1"/>
    <property type="molecule type" value="Genomic_DNA"/>
</dbReference>
<protein>
    <submittedName>
        <fullName evidence="3">Uncharacterized protein</fullName>
    </submittedName>
</protein>
<feature type="compositionally biased region" description="Basic and acidic residues" evidence="2">
    <location>
        <begin position="21"/>
        <end position="32"/>
    </location>
</feature>
<sequence>MIRQIASDLNMRYYQSVGFEGSERLQPREKTKTCGHASPKHAAEKVAWQKNAYKVEQEQTAEEVRRVIAELDAGNEAPFEKSGIAKEELVQRMKNWIERNEKEIDEATLEQQRLKTGIVDTAQKMEKLKKSIAISEQLLKNMSNQ</sequence>
<evidence type="ECO:0000256" key="1">
    <source>
        <dbReference type="SAM" id="Coils"/>
    </source>
</evidence>
<keyword evidence="4" id="KW-1185">Reference proteome</keyword>
<feature type="region of interest" description="Disordered" evidence="2">
    <location>
        <begin position="20"/>
        <end position="42"/>
    </location>
</feature>
<accession>A0A4U5MQI0</accession>
<dbReference type="AlphaFoldDB" id="A0A4U5MQI0"/>
<evidence type="ECO:0000313" key="3">
    <source>
        <dbReference type="EMBL" id="TKR71871.1"/>
    </source>
</evidence>
<organism evidence="3 4">
    <name type="scientific">Steinernema carpocapsae</name>
    <name type="common">Entomopathogenic nematode</name>
    <dbReference type="NCBI Taxonomy" id="34508"/>
    <lineage>
        <taxon>Eukaryota</taxon>
        <taxon>Metazoa</taxon>
        <taxon>Ecdysozoa</taxon>
        <taxon>Nematoda</taxon>
        <taxon>Chromadorea</taxon>
        <taxon>Rhabditida</taxon>
        <taxon>Tylenchina</taxon>
        <taxon>Panagrolaimomorpha</taxon>
        <taxon>Strongyloidoidea</taxon>
        <taxon>Steinernematidae</taxon>
        <taxon>Steinernema</taxon>
    </lineage>
</organism>
<proteinExistence type="predicted"/>
<reference evidence="3 4" key="1">
    <citation type="journal article" date="2015" name="Genome Biol.">
        <title>Comparative genomics of Steinernema reveals deeply conserved gene regulatory networks.</title>
        <authorList>
            <person name="Dillman A.R."/>
            <person name="Macchietto M."/>
            <person name="Porter C.F."/>
            <person name="Rogers A."/>
            <person name="Williams B."/>
            <person name="Antoshechkin I."/>
            <person name="Lee M.M."/>
            <person name="Goodwin Z."/>
            <person name="Lu X."/>
            <person name="Lewis E.E."/>
            <person name="Goodrich-Blair H."/>
            <person name="Stock S.P."/>
            <person name="Adams B.J."/>
            <person name="Sternberg P.W."/>
            <person name="Mortazavi A."/>
        </authorList>
    </citation>
    <scope>NUCLEOTIDE SEQUENCE [LARGE SCALE GENOMIC DNA]</scope>
    <source>
        <strain evidence="3 4">ALL</strain>
    </source>
</reference>
<keyword evidence="1" id="KW-0175">Coiled coil</keyword>
<name>A0A4U5MQI0_STECR</name>
<dbReference type="Proteomes" id="UP000298663">
    <property type="component" value="Unassembled WGS sequence"/>
</dbReference>
<evidence type="ECO:0000313" key="4">
    <source>
        <dbReference type="Proteomes" id="UP000298663"/>
    </source>
</evidence>
<gene>
    <name evidence="3" type="ORF">L596_019404</name>
</gene>
<comment type="caution">
    <text evidence="3">The sequence shown here is derived from an EMBL/GenBank/DDBJ whole genome shotgun (WGS) entry which is preliminary data.</text>
</comment>